<dbReference type="Gene3D" id="4.10.60.10">
    <property type="entry name" value="Zinc finger, CCHC-type"/>
    <property type="match status" value="1"/>
</dbReference>
<reference evidence="2 3" key="1">
    <citation type="submission" date="2019-01" db="EMBL/GenBank/DDBJ databases">
        <authorList>
            <person name="Sayadi A."/>
        </authorList>
    </citation>
    <scope>NUCLEOTIDE SEQUENCE [LARGE SCALE GENOMIC DNA]</scope>
</reference>
<evidence type="ECO:0008006" key="4">
    <source>
        <dbReference type="Google" id="ProtNLM"/>
    </source>
</evidence>
<evidence type="ECO:0000313" key="2">
    <source>
        <dbReference type="EMBL" id="VEN56126.1"/>
    </source>
</evidence>
<evidence type="ECO:0000256" key="1">
    <source>
        <dbReference type="SAM" id="MobiDB-lite"/>
    </source>
</evidence>
<dbReference type="AlphaFoldDB" id="A0A653D863"/>
<evidence type="ECO:0000313" key="3">
    <source>
        <dbReference type="Proteomes" id="UP000410492"/>
    </source>
</evidence>
<dbReference type="EMBL" id="CAACVG010010576">
    <property type="protein sequence ID" value="VEN56126.1"/>
    <property type="molecule type" value="Genomic_DNA"/>
</dbReference>
<sequence>MNAGNTAGQGRDPQRYHGGAVAVGAGRRSQGRMRRSGDSNFNMAPQPLPSTSAGCFRCGRNHSANICPYKDYICNACHGRGHLSVACKKPKQSFNKHVNYVEQNDEFYDDTSDFSSPVLCIATVGSNSDKPFCPETDMYLSNLFRQAGHAAGVEKLNLSGALTFMGAITIGPAADVLVDGGTPWKVSSFVAILQNVERTANFRKHFKVSKNTFHILVEMFEGSEYFPKNTFGKCTKTAETHIAAFLRFAGNKCVLRTVAQIFNTSISTMFVIIERVMSFLMSINPKIIKFPDTTDKKESVAAKFRKVAGFSGVLGCIDGPYIPIRTPARKLKSTYINRHDQTLITLQGICDHKK</sequence>
<dbReference type="Proteomes" id="UP000410492">
    <property type="component" value="Unassembled WGS sequence"/>
</dbReference>
<name>A0A653D863_CALMS</name>
<accession>A0A653D863</accession>
<organism evidence="2 3">
    <name type="scientific">Callosobruchus maculatus</name>
    <name type="common">Southern cowpea weevil</name>
    <name type="synonym">Pulse bruchid</name>
    <dbReference type="NCBI Taxonomy" id="64391"/>
    <lineage>
        <taxon>Eukaryota</taxon>
        <taxon>Metazoa</taxon>
        <taxon>Ecdysozoa</taxon>
        <taxon>Arthropoda</taxon>
        <taxon>Hexapoda</taxon>
        <taxon>Insecta</taxon>
        <taxon>Pterygota</taxon>
        <taxon>Neoptera</taxon>
        <taxon>Endopterygota</taxon>
        <taxon>Coleoptera</taxon>
        <taxon>Polyphaga</taxon>
        <taxon>Cucujiformia</taxon>
        <taxon>Chrysomeloidea</taxon>
        <taxon>Chrysomelidae</taxon>
        <taxon>Bruchinae</taxon>
        <taxon>Bruchini</taxon>
        <taxon>Callosobruchus</taxon>
    </lineage>
</organism>
<keyword evidence="3" id="KW-1185">Reference proteome</keyword>
<dbReference type="OrthoDB" id="2668416at2759"/>
<gene>
    <name evidence="2" type="ORF">CALMAC_LOCUS15108</name>
</gene>
<feature type="region of interest" description="Disordered" evidence="1">
    <location>
        <begin position="23"/>
        <end position="44"/>
    </location>
</feature>
<protein>
    <recommendedName>
        <fullName evidence="4">DDE Tnp4 domain-containing protein</fullName>
    </recommendedName>
</protein>
<proteinExistence type="predicted"/>